<dbReference type="Gene3D" id="3.30.1380.10">
    <property type="match status" value="1"/>
</dbReference>
<evidence type="ECO:0000259" key="1">
    <source>
        <dbReference type="Pfam" id="PF13539"/>
    </source>
</evidence>
<accession>X0VKM5</accession>
<proteinExistence type="predicted"/>
<protein>
    <recommendedName>
        <fullName evidence="1">Peptidase M15C domain-containing protein</fullName>
    </recommendedName>
</protein>
<feature type="non-terminal residue" evidence="2">
    <location>
        <position position="1"/>
    </location>
</feature>
<dbReference type="CDD" id="cd14845">
    <property type="entry name" value="L-Ala-D-Glu_peptidase_like"/>
    <property type="match status" value="1"/>
</dbReference>
<dbReference type="InterPro" id="IPR009045">
    <property type="entry name" value="Zn_M74/Hedgehog-like"/>
</dbReference>
<organism evidence="2">
    <name type="scientific">marine sediment metagenome</name>
    <dbReference type="NCBI Taxonomy" id="412755"/>
    <lineage>
        <taxon>unclassified sequences</taxon>
        <taxon>metagenomes</taxon>
        <taxon>ecological metagenomes</taxon>
    </lineage>
</organism>
<feature type="domain" description="Peptidase M15C" evidence="1">
    <location>
        <begin position="32"/>
        <end position="120"/>
    </location>
</feature>
<dbReference type="AlphaFoldDB" id="X0VKM5"/>
<gene>
    <name evidence="2" type="ORF">S01H1_50897</name>
</gene>
<comment type="caution">
    <text evidence="2">The sequence shown here is derived from an EMBL/GenBank/DDBJ whole genome shotgun (WGS) entry which is preliminary data.</text>
</comment>
<dbReference type="SUPFAM" id="SSF55166">
    <property type="entry name" value="Hedgehog/DD-peptidase"/>
    <property type="match status" value="1"/>
</dbReference>
<sequence length="135" mass="15940">VLITDTLRTNARQAELYAKGRETKGPKVTNARPGQSFHNYGVAWDAVPWEFMVNDPDKLLVGHKLDWTPFKRRELEQRFRQHRDLKTLDRRWRVMAEKAAELNIEWAGMWESMTEYCHFQFTGGRSLDDFRQAVA</sequence>
<evidence type="ECO:0000313" key="2">
    <source>
        <dbReference type="EMBL" id="GAG18820.1"/>
    </source>
</evidence>
<dbReference type="GO" id="GO:0008233">
    <property type="term" value="F:peptidase activity"/>
    <property type="evidence" value="ECO:0007669"/>
    <property type="project" value="InterPro"/>
</dbReference>
<reference evidence="2" key="1">
    <citation type="journal article" date="2014" name="Front. Microbiol.">
        <title>High frequency of phylogenetically diverse reductive dehalogenase-homologous genes in deep subseafloor sedimentary metagenomes.</title>
        <authorList>
            <person name="Kawai M."/>
            <person name="Futagami T."/>
            <person name="Toyoda A."/>
            <person name="Takaki Y."/>
            <person name="Nishi S."/>
            <person name="Hori S."/>
            <person name="Arai W."/>
            <person name="Tsubouchi T."/>
            <person name="Morono Y."/>
            <person name="Uchiyama I."/>
            <person name="Ito T."/>
            <person name="Fujiyama A."/>
            <person name="Inagaki F."/>
            <person name="Takami H."/>
        </authorList>
    </citation>
    <scope>NUCLEOTIDE SEQUENCE</scope>
    <source>
        <strain evidence="2">Expedition CK06-06</strain>
    </source>
</reference>
<dbReference type="InterPro" id="IPR039561">
    <property type="entry name" value="Peptidase_M15C"/>
</dbReference>
<dbReference type="EMBL" id="BARS01032818">
    <property type="protein sequence ID" value="GAG18820.1"/>
    <property type="molecule type" value="Genomic_DNA"/>
</dbReference>
<dbReference type="Pfam" id="PF13539">
    <property type="entry name" value="Peptidase_M15_4"/>
    <property type="match status" value="1"/>
</dbReference>
<name>X0VKM5_9ZZZZ</name>